<dbReference type="AlphaFoldDB" id="I3IIR5"/>
<comment type="caution">
    <text evidence="2">The sequence shown here is derived from an EMBL/GenBank/DDBJ whole genome shotgun (WGS) entry which is preliminary data.</text>
</comment>
<evidence type="ECO:0000256" key="1">
    <source>
        <dbReference type="SAM" id="Phobius"/>
    </source>
</evidence>
<feature type="transmembrane region" description="Helical" evidence="1">
    <location>
        <begin position="42"/>
        <end position="57"/>
    </location>
</feature>
<feature type="transmembrane region" description="Helical" evidence="1">
    <location>
        <begin position="87"/>
        <end position="106"/>
    </location>
</feature>
<reference evidence="2 3" key="1">
    <citation type="journal article" date="2012" name="FEBS Lett.">
        <title>Anammox organism KSU-1 expresses a NirK-type copper-containing nitrite reductase instead of a NirS-type with cytochrome cd1.</title>
        <authorList>
            <person name="Hira D."/>
            <person name="Toh H."/>
            <person name="Migita C.T."/>
            <person name="Okubo H."/>
            <person name="Nishiyama T."/>
            <person name="Hattori M."/>
            <person name="Furukawa K."/>
            <person name="Fujii T."/>
        </authorList>
    </citation>
    <scope>NUCLEOTIDE SEQUENCE [LARGE SCALE GENOMIC DNA]</scope>
</reference>
<dbReference type="EMBL" id="BAFH01000003">
    <property type="protein sequence ID" value="GAB61610.1"/>
    <property type="molecule type" value="Genomic_DNA"/>
</dbReference>
<feature type="transmembrane region" description="Helical" evidence="1">
    <location>
        <begin position="412"/>
        <end position="430"/>
    </location>
</feature>
<dbReference type="OrthoDB" id="9829381at2"/>
<feature type="transmembrane region" description="Helical" evidence="1">
    <location>
        <begin position="175"/>
        <end position="194"/>
    </location>
</feature>
<feature type="transmembrane region" description="Helical" evidence="1">
    <location>
        <begin position="214"/>
        <end position="234"/>
    </location>
</feature>
<feature type="transmembrane region" description="Helical" evidence="1">
    <location>
        <begin position="143"/>
        <end position="163"/>
    </location>
</feature>
<keyword evidence="3" id="KW-1185">Reference proteome</keyword>
<keyword evidence="1" id="KW-1133">Transmembrane helix</keyword>
<evidence type="ECO:0008006" key="4">
    <source>
        <dbReference type="Google" id="ProtNLM"/>
    </source>
</evidence>
<feature type="transmembrane region" description="Helical" evidence="1">
    <location>
        <begin position="241"/>
        <end position="256"/>
    </location>
</feature>
<feature type="transmembrane region" description="Helical" evidence="1">
    <location>
        <begin position="368"/>
        <end position="391"/>
    </location>
</feature>
<evidence type="ECO:0000313" key="2">
    <source>
        <dbReference type="EMBL" id="GAB61610.1"/>
    </source>
</evidence>
<feature type="transmembrane region" description="Helical" evidence="1">
    <location>
        <begin position="285"/>
        <end position="303"/>
    </location>
</feature>
<keyword evidence="1" id="KW-0812">Transmembrane</keyword>
<feature type="transmembrane region" description="Helical" evidence="1">
    <location>
        <begin position="62"/>
        <end position="81"/>
    </location>
</feature>
<feature type="transmembrane region" description="Helical" evidence="1">
    <location>
        <begin position="18"/>
        <end position="36"/>
    </location>
</feature>
<keyword evidence="1" id="KW-0472">Membrane</keyword>
<accession>I3IIR5</accession>
<name>I3IIR5_9BACT</name>
<organism evidence="2 3">
    <name type="scientific">Candidatus Jettenia caeni</name>
    <dbReference type="NCBI Taxonomy" id="247490"/>
    <lineage>
        <taxon>Bacteria</taxon>
        <taxon>Pseudomonadati</taxon>
        <taxon>Planctomycetota</taxon>
        <taxon>Candidatus Brocadiia</taxon>
        <taxon>Candidatus Brocadiales</taxon>
        <taxon>Candidatus Brocadiaceae</taxon>
        <taxon>Candidatus Jettenia</taxon>
    </lineage>
</organism>
<sequence length="462" mass="53150">MHKNGQITQIKTQGIKNAAAIVFALVLSMLAGYILVLGSYKLLFPFLFAGVILVLYFKQFEILIVLIFIINHELFYLLPSGALGRDAFQDLLFVIILLLLGARYFLDKKARNYTKRHFGLFIPFFLFLVFVGILKSYYQGQPFIYGIKAAKGYYLILFYFVFMSKEINTQKLFRLIIIAGILLLILNNIKYAFFDSVGMFYIDESEISERGDNLRFIVGDFFINFAPIVTFGEYLRTRKKLYLLIFLYMIATVIIQGQTRAVIIGITVSVLFMLYFSRCISFSKIACIIPLLIILSIWVIPMLEATFLGRLYEITKSEIEGNTGNVGIRVVGYKYYFSEIVKSPIIGNGIWNVLQTKNNPEDMRYTRIYLADIGLTKLLFHFGIFGVVWLLMLLSKVYKISFQSLGRLKENVHYSLLGYFIFSIATMATLDCFVDRFTIIYLALVLALLSQSDYSMKDQQRG</sequence>
<feature type="transmembrane region" description="Helical" evidence="1">
    <location>
        <begin position="118"/>
        <end position="137"/>
    </location>
</feature>
<protein>
    <recommendedName>
        <fullName evidence="4">O-antigen polymerase</fullName>
    </recommendedName>
</protein>
<dbReference type="Proteomes" id="UP000002985">
    <property type="component" value="Unassembled WGS sequence"/>
</dbReference>
<proteinExistence type="predicted"/>
<gene>
    <name evidence="2" type="ORF">KSU1_C0014</name>
</gene>
<evidence type="ECO:0000313" key="3">
    <source>
        <dbReference type="Proteomes" id="UP000002985"/>
    </source>
</evidence>
<dbReference type="STRING" id="247490.KSU1_C0014"/>